<proteinExistence type="predicted"/>
<keyword evidence="2" id="KW-1185">Reference proteome</keyword>
<dbReference type="Proteomes" id="UP000007151">
    <property type="component" value="Unassembled WGS sequence"/>
</dbReference>
<gene>
    <name evidence="1" type="ORF">KGM_212668A</name>
</gene>
<evidence type="ECO:0000313" key="2">
    <source>
        <dbReference type="Proteomes" id="UP000007151"/>
    </source>
</evidence>
<dbReference type="EMBL" id="AGBW02010746">
    <property type="protein sequence ID" value="OWR47921.1"/>
    <property type="molecule type" value="Genomic_DNA"/>
</dbReference>
<sequence length="35" mass="4023">MSIINQLFATGIQKVLYFTIIGVEKDKTVKLTVFY</sequence>
<organism evidence="1 2">
    <name type="scientific">Danaus plexippus plexippus</name>
    <dbReference type="NCBI Taxonomy" id="278856"/>
    <lineage>
        <taxon>Eukaryota</taxon>
        <taxon>Metazoa</taxon>
        <taxon>Ecdysozoa</taxon>
        <taxon>Arthropoda</taxon>
        <taxon>Hexapoda</taxon>
        <taxon>Insecta</taxon>
        <taxon>Pterygota</taxon>
        <taxon>Neoptera</taxon>
        <taxon>Endopterygota</taxon>
        <taxon>Lepidoptera</taxon>
        <taxon>Glossata</taxon>
        <taxon>Ditrysia</taxon>
        <taxon>Papilionoidea</taxon>
        <taxon>Nymphalidae</taxon>
        <taxon>Danainae</taxon>
        <taxon>Danaini</taxon>
        <taxon>Danaina</taxon>
        <taxon>Danaus</taxon>
        <taxon>Danaus</taxon>
    </lineage>
</organism>
<name>A0A212F2H6_DANPL</name>
<feature type="non-terminal residue" evidence="1">
    <location>
        <position position="35"/>
    </location>
</feature>
<dbReference type="InParanoid" id="A0A212F2H6"/>
<dbReference type="AlphaFoldDB" id="A0A212F2H6"/>
<comment type="caution">
    <text evidence="1">The sequence shown here is derived from an EMBL/GenBank/DDBJ whole genome shotgun (WGS) entry which is preliminary data.</text>
</comment>
<reference evidence="1 2" key="1">
    <citation type="journal article" date="2011" name="Cell">
        <title>The monarch butterfly genome yields insights into long-distance migration.</title>
        <authorList>
            <person name="Zhan S."/>
            <person name="Merlin C."/>
            <person name="Boore J.L."/>
            <person name="Reppert S.M."/>
        </authorList>
    </citation>
    <scope>NUCLEOTIDE SEQUENCE [LARGE SCALE GENOMIC DNA]</scope>
    <source>
        <strain evidence="1">F-2</strain>
    </source>
</reference>
<protein>
    <submittedName>
        <fullName evidence="1">Uncharacterized protein</fullName>
    </submittedName>
</protein>
<dbReference type="KEGG" id="dpl:KGM_212668A"/>
<evidence type="ECO:0000313" key="1">
    <source>
        <dbReference type="EMBL" id="OWR47921.1"/>
    </source>
</evidence>
<accession>A0A212F2H6</accession>